<name>A0ABQ7JDG2_9APIC</name>
<dbReference type="Proteomes" id="UP000823046">
    <property type="component" value="Unassembled WGS sequence"/>
</dbReference>
<proteinExistence type="predicted"/>
<feature type="compositionally biased region" description="Polar residues" evidence="1">
    <location>
        <begin position="429"/>
        <end position="490"/>
    </location>
</feature>
<dbReference type="EMBL" id="JADAQX010000099">
    <property type="protein sequence ID" value="KAF8822004.1"/>
    <property type="molecule type" value="Genomic_DNA"/>
</dbReference>
<dbReference type="SUPFAM" id="SSF56219">
    <property type="entry name" value="DNase I-like"/>
    <property type="match status" value="1"/>
</dbReference>
<comment type="caution">
    <text evidence="2">The sequence shown here is derived from an EMBL/GenBank/DDBJ whole genome shotgun (WGS) entry which is preliminary data.</text>
</comment>
<feature type="region of interest" description="Disordered" evidence="1">
    <location>
        <begin position="429"/>
        <end position="544"/>
    </location>
</feature>
<protein>
    <submittedName>
        <fullName evidence="2">Endonuclease/exonuclease/phosphatase family protein</fullName>
    </submittedName>
</protein>
<evidence type="ECO:0000313" key="2">
    <source>
        <dbReference type="EMBL" id="KAF8822004.1"/>
    </source>
</evidence>
<keyword evidence="2" id="KW-0540">Nuclease</keyword>
<gene>
    <name evidence="2" type="ORF">IE077_001242</name>
</gene>
<accession>A0ABQ7JDG2</accession>
<dbReference type="GO" id="GO:0004519">
    <property type="term" value="F:endonuclease activity"/>
    <property type="evidence" value="ECO:0007669"/>
    <property type="project" value="UniProtKB-KW"/>
</dbReference>
<evidence type="ECO:0000313" key="3">
    <source>
        <dbReference type="Proteomes" id="UP000823046"/>
    </source>
</evidence>
<dbReference type="Gene3D" id="3.60.10.10">
    <property type="entry name" value="Endonuclease/exonuclease/phosphatase"/>
    <property type="match status" value="1"/>
</dbReference>
<organism evidence="2 3">
    <name type="scientific">Cardiosporidium cionae</name>
    <dbReference type="NCBI Taxonomy" id="476202"/>
    <lineage>
        <taxon>Eukaryota</taxon>
        <taxon>Sar</taxon>
        <taxon>Alveolata</taxon>
        <taxon>Apicomplexa</taxon>
        <taxon>Aconoidasida</taxon>
        <taxon>Nephromycida</taxon>
        <taxon>Cardiosporidium</taxon>
    </lineage>
</organism>
<feature type="compositionally biased region" description="Basic and acidic residues" evidence="1">
    <location>
        <begin position="525"/>
        <end position="544"/>
    </location>
</feature>
<sequence length="544" mass="60747">MNKAVTATHSILPSLQETSRFGWVNEIVDPVRLYLKKTGGLWFAWRRAKIKFKYIDCLPFPAAGQVPLSNQNVTVIELDLDKVFTGKRLLLFCTHFSTFSNVARESNLQTLRQFISSTLWKFYVQQLLDEQHFQKKASNDTATAALQNTAVLLCGDFNLDPHLSPAAYSRLRSLDGRAKMRDLFTKRENPEFSTQTTYFSQENSFEEDCKGNSLFPWPFKGRIDYIFGIDEIKLTSLEVRDIENTSRLTSQVFPSRISAMQSSNEDFRLTFERIRCIGMHILTQRFGKELSDHWPLSANLTLASDTPTPSEKKAAIASIDYSQDVKNSDFAGTTSPTLAFQTALKRTMTTEWKKEKSFISNANALSKQAQDTTTAVNKLEIAAKAAPKLSSDTAIKNMDGKASPSATTEMISVSQTIPKTISQTFPKTVPQTLPETVPQTLPKTVPQTLPKTVPQTLPKSVPQTLPKSVPQTLPKSVPQTLPKSVPQTLPKTDAALTPRATSATTAQHVPLAARRAEAITAAKSKRPEGKQNRKEKNERQMKEK</sequence>
<keyword evidence="2" id="KW-0378">Hydrolase</keyword>
<keyword evidence="2" id="KW-0255">Endonuclease</keyword>
<evidence type="ECO:0000256" key="1">
    <source>
        <dbReference type="SAM" id="MobiDB-lite"/>
    </source>
</evidence>
<dbReference type="InterPro" id="IPR036691">
    <property type="entry name" value="Endo/exonu/phosph_ase_sf"/>
</dbReference>
<keyword evidence="3" id="KW-1185">Reference proteome</keyword>
<reference evidence="2 3" key="1">
    <citation type="journal article" date="2020" name="bioRxiv">
        <title>Metabolic contributions of an alphaproteobacterial endosymbiont in the apicomplexan Cardiosporidium cionae.</title>
        <authorList>
            <person name="Hunter E.S."/>
            <person name="Paight C.J."/>
            <person name="Lane C.E."/>
        </authorList>
    </citation>
    <scope>NUCLEOTIDE SEQUENCE [LARGE SCALE GENOMIC DNA]</scope>
    <source>
        <strain evidence="2">ESH_2018</strain>
    </source>
</reference>